<name>A0A2T1A6V2_9ACTN</name>
<comment type="caution">
    <text evidence="3">The sequence shown here is derived from an EMBL/GenBank/DDBJ whole genome shotgun (WGS) entry which is preliminary data.</text>
</comment>
<dbReference type="EMBL" id="PVUE01000001">
    <property type="protein sequence ID" value="PRZ44342.1"/>
    <property type="molecule type" value="Genomic_DNA"/>
</dbReference>
<feature type="domain" description="ChsH2 C-terminal OB-fold" evidence="1">
    <location>
        <begin position="58"/>
        <end position="118"/>
    </location>
</feature>
<dbReference type="Proteomes" id="UP000237752">
    <property type="component" value="Unassembled WGS sequence"/>
</dbReference>
<reference evidence="3 4" key="1">
    <citation type="submission" date="2018-03" db="EMBL/GenBank/DDBJ databases">
        <title>Genomic Encyclopedia of Archaeal and Bacterial Type Strains, Phase II (KMG-II): from individual species to whole genera.</title>
        <authorList>
            <person name="Goeker M."/>
        </authorList>
    </citation>
    <scope>NUCLEOTIDE SEQUENCE [LARGE SCALE GENOMIC DNA]</scope>
    <source>
        <strain evidence="3 4">DSM 100065</strain>
    </source>
</reference>
<accession>A0A2T1A6V2</accession>
<dbReference type="PANTHER" id="PTHR34075">
    <property type="entry name" value="BLR3430 PROTEIN"/>
    <property type="match status" value="1"/>
</dbReference>
<evidence type="ECO:0008006" key="5">
    <source>
        <dbReference type="Google" id="ProtNLM"/>
    </source>
</evidence>
<dbReference type="AlphaFoldDB" id="A0A2T1A6V2"/>
<dbReference type="InterPro" id="IPR022002">
    <property type="entry name" value="ChsH2_Znr"/>
</dbReference>
<dbReference type="Gene3D" id="6.10.30.10">
    <property type="match status" value="1"/>
</dbReference>
<sequence length="135" mass="14547">MSFDLPDITIDVTERVAPFFEALGRGVVLVQRCKACGDATTYETTRCDTCQSDDLVGEEASGTAKLVTWTVIDRPTHPAFNGIEPYVTGYVELAEGPWLPARILIDRADLRPDLAVKLAPATASNGTAYPAFAQA</sequence>
<evidence type="ECO:0000313" key="3">
    <source>
        <dbReference type="EMBL" id="PRZ44342.1"/>
    </source>
</evidence>
<dbReference type="OrthoDB" id="4542282at2"/>
<evidence type="ECO:0000313" key="4">
    <source>
        <dbReference type="Proteomes" id="UP000237752"/>
    </source>
</evidence>
<dbReference type="InterPro" id="IPR052513">
    <property type="entry name" value="Thioester_dehydratase-like"/>
</dbReference>
<dbReference type="PANTHER" id="PTHR34075:SF5">
    <property type="entry name" value="BLR3430 PROTEIN"/>
    <property type="match status" value="1"/>
</dbReference>
<dbReference type="Pfam" id="PF12172">
    <property type="entry name" value="zf-ChsH2"/>
    <property type="match status" value="1"/>
</dbReference>
<protein>
    <recommendedName>
        <fullName evidence="5">OB-fold protein</fullName>
    </recommendedName>
</protein>
<dbReference type="RefSeq" id="WP_106347363.1">
    <property type="nucleotide sequence ID" value="NZ_PVUE01000001.1"/>
</dbReference>
<dbReference type="InterPro" id="IPR002878">
    <property type="entry name" value="ChsH2_C"/>
</dbReference>
<feature type="domain" description="ChsH2 rubredoxin-like zinc ribbon" evidence="2">
    <location>
        <begin position="20"/>
        <end position="55"/>
    </location>
</feature>
<organism evidence="3 4">
    <name type="scientific">Antricoccus suffuscus</name>
    <dbReference type="NCBI Taxonomy" id="1629062"/>
    <lineage>
        <taxon>Bacteria</taxon>
        <taxon>Bacillati</taxon>
        <taxon>Actinomycetota</taxon>
        <taxon>Actinomycetes</taxon>
        <taxon>Geodermatophilales</taxon>
        <taxon>Antricoccaceae</taxon>
        <taxon>Antricoccus</taxon>
    </lineage>
</organism>
<evidence type="ECO:0000259" key="2">
    <source>
        <dbReference type="Pfam" id="PF12172"/>
    </source>
</evidence>
<gene>
    <name evidence="3" type="ORF">CLV47_101468</name>
</gene>
<dbReference type="SUPFAM" id="SSF50249">
    <property type="entry name" value="Nucleic acid-binding proteins"/>
    <property type="match status" value="1"/>
</dbReference>
<proteinExistence type="predicted"/>
<dbReference type="Pfam" id="PF01796">
    <property type="entry name" value="OB_ChsH2_C"/>
    <property type="match status" value="1"/>
</dbReference>
<keyword evidence="4" id="KW-1185">Reference proteome</keyword>
<evidence type="ECO:0000259" key="1">
    <source>
        <dbReference type="Pfam" id="PF01796"/>
    </source>
</evidence>
<dbReference type="InterPro" id="IPR012340">
    <property type="entry name" value="NA-bd_OB-fold"/>
</dbReference>